<dbReference type="eggNOG" id="COG2199">
    <property type="taxonomic scope" value="Bacteria"/>
</dbReference>
<protein>
    <submittedName>
        <fullName evidence="4">Response regulator receiver modulated diguanylate cyclase</fullName>
    </submittedName>
</protein>
<dbReference type="PANTHER" id="PTHR45138">
    <property type="entry name" value="REGULATORY COMPONENTS OF SENSORY TRANSDUCTION SYSTEM"/>
    <property type="match status" value="1"/>
</dbReference>
<dbReference type="SUPFAM" id="SSF55073">
    <property type="entry name" value="Nucleotide cyclase"/>
    <property type="match status" value="1"/>
</dbReference>
<feature type="transmembrane region" description="Helical" evidence="2">
    <location>
        <begin position="161"/>
        <end position="181"/>
    </location>
</feature>
<dbReference type="Gene3D" id="3.30.70.270">
    <property type="match status" value="1"/>
</dbReference>
<dbReference type="AlphaFoldDB" id="H8GZ21"/>
<name>H8GZ21_DEIGI</name>
<dbReference type="PANTHER" id="PTHR45138:SF9">
    <property type="entry name" value="DIGUANYLATE CYCLASE DGCM-RELATED"/>
    <property type="match status" value="1"/>
</dbReference>
<dbReference type="InterPro" id="IPR043128">
    <property type="entry name" value="Rev_trsase/Diguanyl_cyclase"/>
</dbReference>
<dbReference type="HOGENOM" id="CLU_000445_11_1_0"/>
<evidence type="ECO:0000256" key="1">
    <source>
        <dbReference type="SAM" id="MobiDB-lite"/>
    </source>
</evidence>
<dbReference type="PATRIC" id="fig|745776.4.peg.2270"/>
<dbReference type="OrthoDB" id="62282at2"/>
<dbReference type="SMART" id="SM00267">
    <property type="entry name" value="GGDEF"/>
    <property type="match status" value="1"/>
</dbReference>
<sequence>MDPSSLFFSPEALLGGVLWLTVTFVCLLMLGLTWWRPSYAGWRGWACGNAGVVLGMLIGALRTPDTRLTSVLLGNGLVLLGSALLLLAFTRFAGGRPTRRALWGHGLGLFGTLLALGALTVLSDQPTARFALVSVFLLVNKGALLHLVLREIRRTPALAGAYRLNLGLLLLTALLTLPRTWALLSGQAPADSFMPTLPNLLTALAFLTMAVGGAFAFWALHEDRRREEVRALHGELERLAHRDPLTGLLNRRGFRQAQEQWEARGGPEAATLLVFDIDGFKTMNDRLGHALGDDCLRALAACLDDVAREGDVAGRMGGDEFLLLLTGPAAQIEAQVSGLTSRLYPGWGTPLGFSASFGAARFRRGDSLDGAVRQADEAMYARKAAGLPRRSPQPSPAAPVAPALIRSAAS</sequence>
<dbReference type="CDD" id="cd01949">
    <property type="entry name" value="GGDEF"/>
    <property type="match status" value="1"/>
</dbReference>
<evidence type="ECO:0000259" key="3">
    <source>
        <dbReference type="PROSITE" id="PS50887"/>
    </source>
</evidence>
<keyword evidence="2" id="KW-0472">Membrane</keyword>
<reference evidence="4 5" key="1">
    <citation type="journal article" date="2012" name="PLoS ONE">
        <title>Genome sequence and transcriptome analysis of the radioresistant bacterium Deinococcus gobiensis: insights into the extreme environmental adaptations.</title>
        <authorList>
            <person name="Yuan M."/>
            <person name="Chen M."/>
            <person name="Zhang W."/>
            <person name="Lu W."/>
            <person name="Wang J."/>
            <person name="Yang M."/>
            <person name="Zhao P."/>
            <person name="Tang R."/>
            <person name="Li X."/>
            <person name="Hao Y."/>
            <person name="Zhou Z."/>
            <person name="Zhan Y."/>
            <person name="Yu H."/>
            <person name="Teng C."/>
            <person name="Yan Y."/>
            <person name="Ping S."/>
            <person name="Wang Y."/>
            <person name="Lin M."/>
        </authorList>
    </citation>
    <scope>NUCLEOTIDE SEQUENCE [LARGE SCALE GENOMIC DNA]</scope>
    <source>
        <strain evidence="4 5">I-0</strain>
    </source>
</reference>
<feature type="transmembrane region" description="Helical" evidence="2">
    <location>
        <begin position="42"/>
        <end position="62"/>
    </location>
</feature>
<dbReference type="InterPro" id="IPR029787">
    <property type="entry name" value="Nucleotide_cyclase"/>
</dbReference>
<gene>
    <name evidence="4" type="ordered locus">DGo_CA2212</name>
</gene>
<keyword evidence="5" id="KW-1185">Reference proteome</keyword>
<feature type="transmembrane region" description="Helical" evidence="2">
    <location>
        <begin position="128"/>
        <end position="149"/>
    </location>
</feature>
<evidence type="ECO:0000313" key="5">
    <source>
        <dbReference type="Proteomes" id="UP000007575"/>
    </source>
</evidence>
<evidence type="ECO:0000313" key="4">
    <source>
        <dbReference type="EMBL" id="AFD26139.1"/>
    </source>
</evidence>
<dbReference type="Pfam" id="PF00990">
    <property type="entry name" value="GGDEF"/>
    <property type="match status" value="1"/>
</dbReference>
<dbReference type="KEGG" id="dgo:DGo_CA2212"/>
<accession>H8GZ21</accession>
<dbReference type="EMBL" id="CP002191">
    <property type="protein sequence ID" value="AFD26139.1"/>
    <property type="molecule type" value="Genomic_DNA"/>
</dbReference>
<dbReference type="Proteomes" id="UP000007575">
    <property type="component" value="Chromosome"/>
</dbReference>
<feature type="transmembrane region" description="Helical" evidence="2">
    <location>
        <begin position="201"/>
        <end position="220"/>
    </location>
</feature>
<proteinExistence type="predicted"/>
<keyword evidence="2" id="KW-1133">Transmembrane helix</keyword>
<evidence type="ECO:0000256" key="2">
    <source>
        <dbReference type="SAM" id="Phobius"/>
    </source>
</evidence>
<feature type="transmembrane region" description="Helical" evidence="2">
    <location>
        <begin position="68"/>
        <end position="89"/>
    </location>
</feature>
<dbReference type="RefSeq" id="WP_014685622.1">
    <property type="nucleotide sequence ID" value="NC_017790.1"/>
</dbReference>
<dbReference type="GO" id="GO:0052621">
    <property type="term" value="F:diguanylate cyclase activity"/>
    <property type="evidence" value="ECO:0007669"/>
    <property type="project" value="TreeGrafter"/>
</dbReference>
<keyword evidence="2" id="KW-0812">Transmembrane</keyword>
<dbReference type="InterPro" id="IPR000160">
    <property type="entry name" value="GGDEF_dom"/>
</dbReference>
<organism evidence="4 5">
    <name type="scientific">Deinococcus gobiensis (strain DSM 21396 / JCM 16679 / CGMCC 1.7299 / I-0)</name>
    <dbReference type="NCBI Taxonomy" id="745776"/>
    <lineage>
        <taxon>Bacteria</taxon>
        <taxon>Thermotogati</taxon>
        <taxon>Deinococcota</taxon>
        <taxon>Deinococci</taxon>
        <taxon>Deinococcales</taxon>
        <taxon>Deinococcaceae</taxon>
        <taxon>Deinococcus</taxon>
    </lineage>
</organism>
<dbReference type="PROSITE" id="PS50887">
    <property type="entry name" value="GGDEF"/>
    <property type="match status" value="1"/>
</dbReference>
<dbReference type="InterPro" id="IPR050469">
    <property type="entry name" value="Diguanylate_Cyclase"/>
</dbReference>
<feature type="domain" description="GGDEF" evidence="3">
    <location>
        <begin position="268"/>
        <end position="395"/>
    </location>
</feature>
<dbReference type="STRING" id="745776.DGo_CA2212"/>
<dbReference type="NCBIfam" id="TIGR00254">
    <property type="entry name" value="GGDEF"/>
    <property type="match status" value="1"/>
</dbReference>
<feature type="region of interest" description="Disordered" evidence="1">
    <location>
        <begin position="384"/>
        <end position="410"/>
    </location>
</feature>
<feature type="transmembrane region" description="Helical" evidence="2">
    <location>
        <begin position="101"/>
        <end position="122"/>
    </location>
</feature>
<feature type="transmembrane region" description="Helical" evidence="2">
    <location>
        <begin position="12"/>
        <end position="35"/>
    </location>
</feature>